<dbReference type="GO" id="GO:0009055">
    <property type="term" value="F:electron transfer activity"/>
    <property type="evidence" value="ECO:0007669"/>
    <property type="project" value="InterPro"/>
</dbReference>
<evidence type="ECO:0000313" key="2">
    <source>
        <dbReference type="EMBL" id="VDG30418.1"/>
    </source>
</evidence>
<organism evidence="2 3">
    <name type="scientific">Lactiplantibacillus mudanjiangensis</name>
    <dbReference type="NCBI Taxonomy" id="1296538"/>
    <lineage>
        <taxon>Bacteria</taxon>
        <taxon>Bacillati</taxon>
        <taxon>Bacillota</taxon>
        <taxon>Bacilli</taxon>
        <taxon>Lactobacillales</taxon>
        <taxon>Lactobacillaceae</taxon>
        <taxon>Lactiplantibacillus</taxon>
    </lineage>
</organism>
<feature type="domain" description="Flavodoxin-like" evidence="1">
    <location>
        <begin position="6"/>
        <end position="157"/>
    </location>
</feature>
<dbReference type="Pfam" id="PF12682">
    <property type="entry name" value="Flavodoxin_4"/>
    <property type="match status" value="1"/>
</dbReference>
<dbReference type="EMBL" id="UYIG01000196">
    <property type="protein sequence ID" value="VDG30418.1"/>
    <property type="molecule type" value="Genomic_DNA"/>
</dbReference>
<dbReference type="InterPro" id="IPR001226">
    <property type="entry name" value="Flavodoxin_CS"/>
</dbReference>
<dbReference type="AlphaFoldDB" id="A0A660E4V9"/>
<reference evidence="2 3" key="1">
    <citation type="submission" date="2018-11" db="EMBL/GenBank/DDBJ databases">
        <authorList>
            <person name="Wuyts S."/>
        </authorList>
    </citation>
    <scope>NUCLEOTIDE SEQUENCE [LARGE SCALE GENOMIC DNA]</scope>
    <source>
        <strain evidence="2">Lactobacillus mudanjiangensis AMBF249</strain>
    </source>
</reference>
<dbReference type="PROSITE" id="PS50902">
    <property type="entry name" value="FLAVODOXIN_LIKE"/>
    <property type="match status" value="1"/>
</dbReference>
<keyword evidence="3" id="KW-1185">Reference proteome</keyword>
<dbReference type="RefSeq" id="WP_130843398.1">
    <property type="nucleotide sequence ID" value="NZ_BJDY01000002.1"/>
</dbReference>
<accession>A0A660E4V9</accession>
<evidence type="ECO:0000313" key="3">
    <source>
        <dbReference type="Proteomes" id="UP000289996"/>
    </source>
</evidence>
<dbReference type="PANTHER" id="PTHR39201:SF1">
    <property type="entry name" value="FLAVODOXIN-LIKE DOMAIN-CONTAINING PROTEIN"/>
    <property type="match status" value="1"/>
</dbReference>
<evidence type="ECO:0000259" key="1">
    <source>
        <dbReference type="PROSITE" id="PS50902"/>
    </source>
</evidence>
<dbReference type="GO" id="GO:0016651">
    <property type="term" value="F:oxidoreductase activity, acting on NAD(P)H"/>
    <property type="evidence" value="ECO:0007669"/>
    <property type="project" value="UniProtKB-ARBA"/>
</dbReference>
<dbReference type="Gene3D" id="3.40.50.360">
    <property type="match status" value="1"/>
</dbReference>
<dbReference type="PROSITE" id="PS00201">
    <property type="entry name" value="FLAVODOXIN"/>
    <property type="match status" value="1"/>
</dbReference>
<dbReference type="InterPro" id="IPR029039">
    <property type="entry name" value="Flavoprotein-like_sf"/>
</dbReference>
<dbReference type="OrthoDB" id="2049760at2"/>
<dbReference type="GO" id="GO:0010181">
    <property type="term" value="F:FMN binding"/>
    <property type="evidence" value="ECO:0007669"/>
    <property type="project" value="InterPro"/>
</dbReference>
<gene>
    <name evidence="2" type="ORF">MUDAN_MDHGFNIF_01969</name>
</gene>
<dbReference type="SUPFAM" id="SSF52218">
    <property type="entry name" value="Flavoproteins"/>
    <property type="match status" value="1"/>
</dbReference>
<proteinExistence type="predicted"/>
<dbReference type="InterPro" id="IPR008254">
    <property type="entry name" value="Flavodoxin/NO_synth"/>
</dbReference>
<sequence>MANQKVAVIYYSWSGTTERAAQAIGQQLDVDLIKLTVAPTTFSTDMYATSAIAQQQLNANQLPALTTELPDLNQYDLILVGGPVWGGTVSTPVRSFLTQLSDFKGIVAPFYTDAGTPGQYEADFKQLLPTVMTVRPGVSLTQPTSNTMKPWLKAVCQ</sequence>
<protein>
    <submittedName>
        <fullName evidence="2">Flavodoxin [Lactobacillus pentosus]</fullName>
    </submittedName>
</protein>
<dbReference type="PANTHER" id="PTHR39201">
    <property type="entry name" value="EXPORTED PROTEIN-RELATED"/>
    <property type="match status" value="1"/>
</dbReference>
<name>A0A660E4V9_9LACO</name>
<dbReference type="Proteomes" id="UP000289996">
    <property type="component" value="Unassembled WGS sequence"/>
</dbReference>